<evidence type="ECO:0000256" key="2">
    <source>
        <dbReference type="ARBA" id="ARBA00022448"/>
    </source>
</evidence>
<evidence type="ECO:0000313" key="6">
    <source>
        <dbReference type="Proteomes" id="UP001589833"/>
    </source>
</evidence>
<dbReference type="InterPro" id="IPR004682">
    <property type="entry name" value="TRAP_DctP"/>
</dbReference>
<dbReference type="InterPro" id="IPR018389">
    <property type="entry name" value="DctP_fam"/>
</dbReference>
<dbReference type="PANTHER" id="PTHR33376:SF7">
    <property type="entry name" value="C4-DICARBOXYLATE-BINDING PROTEIN DCTB"/>
    <property type="match status" value="1"/>
</dbReference>
<dbReference type="Gene3D" id="3.40.190.170">
    <property type="entry name" value="Bacterial extracellular solute-binding protein, family 7"/>
    <property type="match status" value="1"/>
</dbReference>
<dbReference type="PIRSF" id="PIRSF006470">
    <property type="entry name" value="DctB"/>
    <property type="match status" value="1"/>
</dbReference>
<comment type="similarity">
    <text evidence="1">Belongs to the bacterial solute-binding protein 7 family.</text>
</comment>
<organism evidence="5 6">
    <name type="scientific">Halalkalibacter alkalisediminis</name>
    <dbReference type="NCBI Taxonomy" id="935616"/>
    <lineage>
        <taxon>Bacteria</taxon>
        <taxon>Bacillati</taxon>
        <taxon>Bacillota</taxon>
        <taxon>Bacilli</taxon>
        <taxon>Bacillales</taxon>
        <taxon>Bacillaceae</taxon>
        <taxon>Halalkalibacter</taxon>
    </lineage>
</organism>
<keyword evidence="6" id="KW-1185">Reference proteome</keyword>
<dbReference type="PANTHER" id="PTHR33376">
    <property type="match status" value="1"/>
</dbReference>
<feature type="signal peptide" evidence="4">
    <location>
        <begin position="1"/>
        <end position="23"/>
    </location>
</feature>
<gene>
    <name evidence="5" type="primary">dctP</name>
    <name evidence="5" type="ORF">ACFFH4_07315</name>
</gene>
<proteinExistence type="inferred from homology"/>
<reference evidence="5 6" key="1">
    <citation type="submission" date="2024-09" db="EMBL/GenBank/DDBJ databases">
        <authorList>
            <person name="Sun Q."/>
            <person name="Mori K."/>
        </authorList>
    </citation>
    <scope>NUCLEOTIDE SEQUENCE [LARGE SCALE GENOMIC DNA]</scope>
    <source>
        <strain evidence="5 6">NCAIM B.02301</strain>
    </source>
</reference>
<dbReference type="Pfam" id="PF03480">
    <property type="entry name" value="DctP"/>
    <property type="match status" value="1"/>
</dbReference>
<feature type="chain" id="PRO_5046948717" evidence="4">
    <location>
        <begin position="24"/>
        <end position="349"/>
    </location>
</feature>
<evidence type="ECO:0000256" key="1">
    <source>
        <dbReference type="ARBA" id="ARBA00009023"/>
    </source>
</evidence>
<protein>
    <submittedName>
        <fullName evidence="5">TRAP transporter substrate-binding protein DctP</fullName>
    </submittedName>
</protein>
<comment type="caution">
    <text evidence="5">The sequence shown here is derived from an EMBL/GenBank/DDBJ whole genome shotgun (WGS) entry which is preliminary data.</text>
</comment>
<keyword evidence="2" id="KW-0813">Transport</keyword>
<keyword evidence="3 4" id="KW-0732">Signal</keyword>
<evidence type="ECO:0000313" key="5">
    <source>
        <dbReference type="EMBL" id="MFC0558859.1"/>
    </source>
</evidence>
<dbReference type="Proteomes" id="UP001589833">
    <property type="component" value="Unassembled WGS sequence"/>
</dbReference>
<accession>A0ABV6NEH1</accession>
<dbReference type="InterPro" id="IPR038404">
    <property type="entry name" value="TRAP_DctP_sf"/>
</dbReference>
<dbReference type="RefSeq" id="WP_273839508.1">
    <property type="nucleotide sequence ID" value="NZ_JAQQWT010000001.1"/>
</dbReference>
<dbReference type="EMBL" id="JBHLTR010000006">
    <property type="protein sequence ID" value="MFC0558859.1"/>
    <property type="molecule type" value="Genomic_DNA"/>
</dbReference>
<evidence type="ECO:0000256" key="4">
    <source>
        <dbReference type="SAM" id="SignalP"/>
    </source>
</evidence>
<evidence type="ECO:0000256" key="3">
    <source>
        <dbReference type="ARBA" id="ARBA00022729"/>
    </source>
</evidence>
<dbReference type="PROSITE" id="PS51257">
    <property type="entry name" value="PROKAR_LIPOPROTEIN"/>
    <property type="match status" value="1"/>
</dbReference>
<dbReference type="NCBIfam" id="TIGR00787">
    <property type="entry name" value="dctP"/>
    <property type="match status" value="1"/>
</dbReference>
<sequence length="349" mass="38829">MRKGKLLAVLTTLVFLFMLSACGGEEKITSEISAETEENAVGKMSEEVITIKVGHIAPDGEAYALGFDEYAAAVEEATNGQVQFEIFGNGSLGGERELLEGVQLGTLDMSLITTGVVSNFVTDVTAIEFPFLFRDLDHAYKTLDGEVGQEILDKMSDVGFKGIAFWENGQRHFANSKHPIYSPEDLKGLKMRTIESEVLLDTYSALGTNGTPMAFPEVYGALQQNVIDGSDFSYGVIWSTNVYEQTKYFTEAGLYYSSATLVINEDLFESLPEDVKEVVVDLGREYAQVQREISQGLEAEQKQNLLDNGVEIISMDEVDLEAFREKVKPVYDKHNERFGHYIERIQNIN</sequence>
<name>A0ABV6NEH1_9BACI</name>
<dbReference type="NCBIfam" id="NF037995">
    <property type="entry name" value="TRAP_S1"/>
    <property type="match status" value="1"/>
</dbReference>